<protein>
    <recommendedName>
        <fullName evidence="5">UDP-N-acetylglucosamine kinase</fullName>
        <ecNumber evidence="2">2.7.1.176</ecNumber>
    </recommendedName>
    <alternativeName>
        <fullName evidence="5">UDP-N-acetylglucosamine kinase</fullName>
    </alternativeName>
</protein>
<keyword evidence="4" id="KW-0067">ATP-binding</keyword>
<evidence type="ECO:0000259" key="7">
    <source>
        <dbReference type="SMART" id="SM00382"/>
    </source>
</evidence>
<comment type="catalytic activity">
    <reaction evidence="6">
        <text>UDP-N-acetyl-alpha-D-glucosamine + ATP = UDP-N-acetyl-alpha-D-glucosamine 3'-phosphate + ADP + H(+)</text>
        <dbReference type="Rhea" id="RHEA:32671"/>
        <dbReference type="ChEBI" id="CHEBI:15378"/>
        <dbReference type="ChEBI" id="CHEBI:30616"/>
        <dbReference type="ChEBI" id="CHEBI:57705"/>
        <dbReference type="ChEBI" id="CHEBI:64353"/>
        <dbReference type="ChEBI" id="CHEBI:456216"/>
        <dbReference type="EC" id="2.7.1.176"/>
    </reaction>
</comment>
<evidence type="ECO:0000256" key="3">
    <source>
        <dbReference type="ARBA" id="ARBA00022741"/>
    </source>
</evidence>
<dbReference type="EC" id="2.7.1.176" evidence="2"/>
<comment type="caution">
    <text evidence="8">The sequence shown here is derived from an EMBL/GenBank/DDBJ whole genome shotgun (WGS) entry which is preliminary data.</text>
</comment>
<reference evidence="9" key="1">
    <citation type="journal article" date="2019" name="Int. J. Syst. Evol. Microbiol.">
        <title>The Global Catalogue of Microorganisms (GCM) 10K type strain sequencing project: providing services to taxonomists for standard genome sequencing and annotation.</title>
        <authorList>
            <consortium name="The Broad Institute Genomics Platform"/>
            <consortium name="The Broad Institute Genome Sequencing Center for Infectious Disease"/>
            <person name="Wu L."/>
            <person name="Ma J."/>
        </authorList>
    </citation>
    <scope>NUCLEOTIDE SEQUENCE [LARGE SCALE GENOMIC DNA]</scope>
    <source>
        <strain evidence="9">CGMCC 4.7198</strain>
    </source>
</reference>
<dbReference type="SUPFAM" id="SSF52540">
    <property type="entry name" value="P-loop containing nucleoside triphosphate hydrolases"/>
    <property type="match status" value="2"/>
</dbReference>
<name>A0ABW2VXT3_9ACTN</name>
<dbReference type="InterPro" id="IPR027417">
    <property type="entry name" value="P-loop_NTPase"/>
</dbReference>
<comment type="similarity">
    <text evidence="1">Belongs to the zeta toxin family.</text>
</comment>
<sequence>MKDADVRPVVLPEAEHEEILASQILPACTTGAVPQEQPVVVLVGGPPGSGKSTACQVLKKMLDRRGGAVLIGPDLYKSAHPAYRRLLRSDDRTAGVKVRPDVLRWQAEVEEYVRGQRFDAVVETPPADPEQARAYREAGYRVEVVVLAEAEAVTQLSVLERYLAQVAEDGAGRYVSWDNQDQVMRRLLRSVEVIETERLADRVMVVRRGLQVLYDSGPSTDGVGPSPAGAHQALKAAQARPWTAPETWRFRRQARALEQQLHPSLSTPERRLLVAGGLERTLALAEPVRRIAQPLTEPPGVDYHRLSADEHAFVFDELIAPMYLNDITPHEQPVTLYVMGPQGSGKSHTAHTLRRVLRARRPTRIEGGLFKSMHPDYRRLLEEDPRTASARIRPDYRSWQAKAEQRVREHRGDLLIEIAPDDVDHFLDGARRDRAAGRRVELIVLGMRAADSRLGIATRCAGVARIGGTPRFTVTAAHDLTFAVLADVVRAAEQVPDLVDSVAVIRRDLTAVYRNARLPEGPWAVPPRGGDVVEAEQQRPYTPAEAARFLATLQQVQGALPQYRHDLVEIAALAWPLMPAHLQPRALAVTLPVAALPVLHQQAPGYWPPSSFRRAA</sequence>
<dbReference type="EMBL" id="JBHTEC010000004">
    <property type="protein sequence ID" value="MFD0287639.1"/>
    <property type="molecule type" value="Genomic_DNA"/>
</dbReference>
<keyword evidence="9" id="KW-1185">Reference proteome</keyword>
<feature type="domain" description="AAA+ ATPase" evidence="7">
    <location>
        <begin position="332"/>
        <end position="509"/>
    </location>
</feature>
<dbReference type="SMART" id="SM00382">
    <property type="entry name" value="AAA"/>
    <property type="match status" value="2"/>
</dbReference>
<keyword evidence="3" id="KW-0547">Nucleotide-binding</keyword>
<evidence type="ECO:0000256" key="5">
    <source>
        <dbReference type="ARBA" id="ARBA00032897"/>
    </source>
</evidence>
<proteinExistence type="inferred from homology"/>
<evidence type="ECO:0000313" key="8">
    <source>
        <dbReference type="EMBL" id="MFD0287639.1"/>
    </source>
</evidence>
<evidence type="ECO:0000256" key="4">
    <source>
        <dbReference type="ARBA" id="ARBA00022840"/>
    </source>
</evidence>
<dbReference type="Proteomes" id="UP001596957">
    <property type="component" value="Unassembled WGS sequence"/>
</dbReference>
<dbReference type="InterPro" id="IPR010488">
    <property type="entry name" value="Zeta_toxin_domain"/>
</dbReference>
<dbReference type="Gene3D" id="3.40.50.300">
    <property type="entry name" value="P-loop containing nucleotide triphosphate hydrolases"/>
    <property type="match status" value="2"/>
</dbReference>
<evidence type="ECO:0000313" key="9">
    <source>
        <dbReference type="Proteomes" id="UP001596957"/>
    </source>
</evidence>
<evidence type="ECO:0000256" key="6">
    <source>
        <dbReference type="ARBA" id="ARBA00048178"/>
    </source>
</evidence>
<evidence type="ECO:0000256" key="1">
    <source>
        <dbReference type="ARBA" id="ARBA00009104"/>
    </source>
</evidence>
<dbReference type="Pfam" id="PF06414">
    <property type="entry name" value="Zeta_toxin"/>
    <property type="match status" value="2"/>
</dbReference>
<accession>A0ABW2VXT3</accession>
<dbReference type="RefSeq" id="WP_381301567.1">
    <property type="nucleotide sequence ID" value="NZ_JBHTEC010000004.1"/>
</dbReference>
<organism evidence="8 9">
    <name type="scientific">Streptomyces lutosisoli</name>
    <dbReference type="NCBI Taxonomy" id="2665721"/>
    <lineage>
        <taxon>Bacteria</taxon>
        <taxon>Bacillati</taxon>
        <taxon>Actinomycetota</taxon>
        <taxon>Actinomycetes</taxon>
        <taxon>Kitasatosporales</taxon>
        <taxon>Streptomycetaceae</taxon>
        <taxon>Streptomyces</taxon>
    </lineage>
</organism>
<feature type="domain" description="AAA+ ATPase" evidence="7">
    <location>
        <begin position="37"/>
        <end position="210"/>
    </location>
</feature>
<evidence type="ECO:0000256" key="2">
    <source>
        <dbReference type="ARBA" id="ARBA00011963"/>
    </source>
</evidence>
<gene>
    <name evidence="8" type="ORF">ACFQZP_39655</name>
</gene>
<dbReference type="InterPro" id="IPR003593">
    <property type="entry name" value="AAA+_ATPase"/>
</dbReference>